<dbReference type="PROSITE" id="PS50994">
    <property type="entry name" value="INTEGRASE"/>
    <property type="match status" value="1"/>
</dbReference>
<gene>
    <name evidence="3" type="ORF">BECKH772A_GA0070896_102563</name>
    <name evidence="2" type="ORF">BECKH772B_GA0070898_102444</name>
    <name evidence="4" type="ORF">BECKH772C_GA0070978_102603</name>
</gene>
<dbReference type="EMBL" id="CAADFJ010000260">
    <property type="protein sequence ID" value="VFK05330.1"/>
    <property type="molecule type" value="Genomic_DNA"/>
</dbReference>
<dbReference type="Pfam" id="PF00665">
    <property type="entry name" value="rve"/>
    <property type="match status" value="1"/>
</dbReference>
<evidence type="ECO:0000259" key="1">
    <source>
        <dbReference type="PROSITE" id="PS50994"/>
    </source>
</evidence>
<dbReference type="InterPro" id="IPR012337">
    <property type="entry name" value="RNaseH-like_sf"/>
</dbReference>
<dbReference type="SUPFAM" id="SSF53098">
    <property type="entry name" value="Ribonuclease H-like"/>
    <property type="match status" value="1"/>
</dbReference>
<organism evidence="4">
    <name type="scientific">Candidatus Kentrum eta</name>
    <dbReference type="NCBI Taxonomy" id="2126337"/>
    <lineage>
        <taxon>Bacteria</taxon>
        <taxon>Pseudomonadati</taxon>
        <taxon>Pseudomonadota</taxon>
        <taxon>Gammaproteobacteria</taxon>
        <taxon>Candidatus Kentrum</taxon>
    </lineage>
</organism>
<dbReference type="PANTHER" id="PTHR46889">
    <property type="entry name" value="TRANSPOSASE INSF FOR INSERTION SEQUENCE IS3B-RELATED"/>
    <property type="match status" value="1"/>
</dbReference>
<dbReference type="GO" id="GO:0003676">
    <property type="term" value="F:nucleic acid binding"/>
    <property type="evidence" value="ECO:0007669"/>
    <property type="project" value="InterPro"/>
</dbReference>
<protein>
    <submittedName>
        <fullName evidence="4">Putative transposase</fullName>
    </submittedName>
</protein>
<evidence type="ECO:0000313" key="4">
    <source>
        <dbReference type="EMBL" id="VFK05330.1"/>
    </source>
</evidence>
<dbReference type="EMBL" id="CAADFI010000244">
    <property type="protein sequence ID" value="VFK01736.1"/>
    <property type="molecule type" value="Genomic_DNA"/>
</dbReference>
<dbReference type="InterPro" id="IPR050900">
    <property type="entry name" value="Transposase_IS3/IS150/IS904"/>
</dbReference>
<dbReference type="AlphaFoldDB" id="A0A450VKT3"/>
<name>A0A450VKT3_9GAMM</name>
<dbReference type="EMBL" id="CAADFG010000256">
    <property type="protein sequence ID" value="VFK02154.1"/>
    <property type="molecule type" value="Genomic_DNA"/>
</dbReference>
<evidence type="ECO:0000313" key="3">
    <source>
        <dbReference type="EMBL" id="VFK02154.1"/>
    </source>
</evidence>
<feature type="domain" description="Integrase catalytic" evidence="1">
    <location>
        <begin position="1"/>
        <end position="133"/>
    </location>
</feature>
<dbReference type="Gene3D" id="3.30.420.10">
    <property type="entry name" value="Ribonuclease H-like superfamily/Ribonuclease H"/>
    <property type="match status" value="1"/>
</dbReference>
<proteinExistence type="predicted"/>
<dbReference type="InterPro" id="IPR001584">
    <property type="entry name" value="Integrase_cat-core"/>
</dbReference>
<dbReference type="InterPro" id="IPR036397">
    <property type="entry name" value="RNaseH_sf"/>
</dbReference>
<dbReference type="GO" id="GO:0015074">
    <property type="term" value="P:DNA integration"/>
    <property type="evidence" value="ECO:0007669"/>
    <property type="project" value="InterPro"/>
</dbReference>
<dbReference type="PANTHER" id="PTHR46889:SF4">
    <property type="entry name" value="TRANSPOSASE INSO FOR INSERTION SEQUENCE ELEMENT IS911B-RELATED"/>
    <property type="match status" value="1"/>
</dbReference>
<reference evidence="4" key="1">
    <citation type="submission" date="2019-02" db="EMBL/GenBank/DDBJ databases">
        <authorList>
            <person name="Gruber-Vodicka R. H."/>
            <person name="Seah K. B. B."/>
        </authorList>
    </citation>
    <scope>NUCLEOTIDE SEQUENCE</scope>
    <source>
        <strain evidence="4">BECK_SA2B12</strain>
        <strain evidence="3">BECK_SA2B15</strain>
        <strain evidence="2">BECK_SA2B20</strain>
    </source>
</reference>
<sequence>MDWYSRRVLSWRLSNTLDAHFCVDALEQALALHGKPEVFNTDQGSQFTSQAFTSILKDNEIRISMDGRGCYFDNIFVERLWRTVKYECVYLKAFDDGYALLTELRLWFPWYNQQRPHQALGYLTPAEAYFGRGRLSKAA</sequence>
<accession>A0A450VKT3</accession>
<evidence type="ECO:0000313" key="2">
    <source>
        <dbReference type="EMBL" id="VFK01736.1"/>
    </source>
</evidence>